<dbReference type="EMBL" id="JBHSBV010000006">
    <property type="protein sequence ID" value="MFC4202730.1"/>
    <property type="molecule type" value="Genomic_DNA"/>
</dbReference>
<keyword evidence="4" id="KW-1185">Reference proteome</keyword>
<evidence type="ECO:0000259" key="2">
    <source>
        <dbReference type="Pfam" id="PF19305"/>
    </source>
</evidence>
<evidence type="ECO:0000313" key="3">
    <source>
        <dbReference type="EMBL" id="MFC4202730.1"/>
    </source>
</evidence>
<dbReference type="InterPro" id="IPR005656">
    <property type="entry name" value="MmgE_PrpD"/>
</dbReference>
<feature type="domain" description="MmgE/PrpD C-terminal" evidence="2">
    <location>
        <begin position="269"/>
        <end position="436"/>
    </location>
</feature>
<evidence type="ECO:0000259" key="1">
    <source>
        <dbReference type="Pfam" id="PF03972"/>
    </source>
</evidence>
<dbReference type="Proteomes" id="UP001595848">
    <property type="component" value="Unassembled WGS sequence"/>
</dbReference>
<dbReference type="InterPro" id="IPR045337">
    <property type="entry name" value="MmgE_PrpD_C"/>
</dbReference>
<reference evidence="4" key="1">
    <citation type="journal article" date="2019" name="Int. J. Syst. Evol. Microbiol.">
        <title>The Global Catalogue of Microorganisms (GCM) 10K type strain sequencing project: providing services to taxonomists for standard genome sequencing and annotation.</title>
        <authorList>
            <consortium name="The Broad Institute Genomics Platform"/>
            <consortium name="The Broad Institute Genome Sequencing Center for Infectious Disease"/>
            <person name="Wu L."/>
            <person name="Ma J."/>
        </authorList>
    </citation>
    <scope>NUCLEOTIDE SEQUENCE [LARGE SCALE GENOMIC DNA]</scope>
    <source>
        <strain evidence="4">LMG 24813</strain>
    </source>
</reference>
<name>A0ABV8P0N6_9BURK</name>
<dbReference type="RefSeq" id="WP_217966214.1">
    <property type="nucleotide sequence ID" value="NZ_JAHTBN010000011.1"/>
</dbReference>
<sequence>MATRESALCGYLASLEQGEFSARTRHRVALALLDWFTAGWSGAAMKGAERLRGLSRMLFPGDASAPVFGADLWLTPLGAAFCNAGIAHLREIDDAHRTAMLHPGIVAISPVLAMAGTVRMTRRRFTAAIAAGYEMAIRAGEALGAEHSTKFHATATAGTLGAAAASAVALGSNAETLHDALGIAATQAAGLWQFMDDGAQDSKVLHPAMAVRNGMTAAYAAQSGYPGARAFMTGPRGMHALLHGNGPLQRLDEDLGLDELINTTTSKPWPACAQLFTPIGATAALIERHAIDPAHIASVVVSIFPQALRIACVDWPSKPSETCFSARYCVAILLLTRQLGIKEVEAPDFNRSGLNELAARISVHAEPKYASAYPQRRPCTVIITMKNGQVLTATQEIRRGDPEDPLDWDQMVARMQSFAPTLTEQRAREIASWCSEQALADDARELVPPPAFVYR</sequence>
<gene>
    <name evidence="3" type="ORF">ACFOY1_17395</name>
</gene>
<accession>A0ABV8P0N6</accession>
<dbReference type="PANTHER" id="PTHR16943:SF8">
    <property type="entry name" value="2-METHYLCITRATE DEHYDRATASE"/>
    <property type="match status" value="1"/>
</dbReference>
<dbReference type="InterPro" id="IPR045336">
    <property type="entry name" value="MmgE_PrpD_N"/>
</dbReference>
<dbReference type="PANTHER" id="PTHR16943">
    <property type="entry name" value="2-METHYLCITRATE DEHYDRATASE-RELATED"/>
    <property type="match status" value="1"/>
</dbReference>
<feature type="domain" description="MmgE/PrpD N-terminal" evidence="1">
    <location>
        <begin position="7"/>
        <end position="246"/>
    </location>
</feature>
<organism evidence="3 4">
    <name type="scientific">Candidimonas humi</name>
    <dbReference type="NCBI Taxonomy" id="683355"/>
    <lineage>
        <taxon>Bacteria</taxon>
        <taxon>Pseudomonadati</taxon>
        <taxon>Pseudomonadota</taxon>
        <taxon>Betaproteobacteria</taxon>
        <taxon>Burkholderiales</taxon>
        <taxon>Alcaligenaceae</taxon>
        <taxon>Candidimonas</taxon>
    </lineage>
</organism>
<evidence type="ECO:0000313" key="4">
    <source>
        <dbReference type="Proteomes" id="UP001595848"/>
    </source>
</evidence>
<dbReference type="Pfam" id="PF03972">
    <property type="entry name" value="MmgE_PrpD_N"/>
    <property type="match status" value="1"/>
</dbReference>
<dbReference type="Pfam" id="PF19305">
    <property type="entry name" value="MmgE_PrpD_C"/>
    <property type="match status" value="1"/>
</dbReference>
<proteinExistence type="predicted"/>
<comment type="caution">
    <text evidence="3">The sequence shown here is derived from an EMBL/GenBank/DDBJ whole genome shotgun (WGS) entry which is preliminary data.</text>
</comment>
<protein>
    <submittedName>
        <fullName evidence="3">MmgE/PrpD family protein</fullName>
    </submittedName>
</protein>